<proteinExistence type="predicted"/>
<keyword evidence="3" id="KW-1185">Reference proteome</keyword>
<evidence type="ECO:0000313" key="3">
    <source>
        <dbReference type="Proteomes" id="UP000184035"/>
    </source>
</evidence>
<reference evidence="2 3" key="1">
    <citation type="submission" date="2016-11" db="EMBL/GenBank/DDBJ databases">
        <authorList>
            <person name="Jaros S."/>
            <person name="Januszkiewicz K."/>
            <person name="Wedrychowicz H."/>
        </authorList>
    </citation>
    <scope>NUCLEOTIDE SEQUENCE [LARGE SCALE GENOMIC DNA]</scope>
    <source>
        <strain evidence="2 3">DSM 2631</strain>
    </source>
</reference>
<protein>
    <recommendedName>
        <fullName evidence="1">YhfM-like domain-containing protein</fullName>
    </recommendedName>
</protein>
<name>A0A1M4TBH7_9CLOT</name>
<sequence length="276" mass="32274">MKNKRIPFLIVILIIFSTLFTGCKTLDKLQVKLGFRNNDFEFIKEEKVDKIVIQSTRGTGFRFMVTDPITINEVYEFLSSASPAKTTTNLNSDYVFEMYMGDEVKKYNYVVGINKRGVGNFYDENHSYVVSKRLDNDIIRNLSFIRKPREFEKVYYPSILEVLTKNKDKLNEGNKKIGIDIEGDIDCAQYLLSVDLEDFKRKLQSIIPNASLMNRDRENYDVIVTVKNQGYKTTTFKTIITIEDKKEKSQTNYYVTCEYYGNDWNIKVDTKKPDSW</sequence>
<dbReference type="AlphaFoldDB" id="A0A1M4TBH7"/>
<dbReference type="EMBL" id="FQVM01000002">
    <property type="protein sequence ID" value="SHE41755.1"/>
    <property type="molecule type" value="Genomic_DNA"/>
</dbReference>
<organism evidence="2 3">
    <name type="scientific">Clostridium fallax</name>
    <dbReference type="NCBI Taxonomy" id="1533"/>
    <lineage>
        <taxon>Bacteria</taxon>
        <taxon>Bacillati</taxon>
        <taxon>Bacillota</taxon>
        <taxon>Clostridia</taxon>
        <taxon>Eubacteriales</taxon>
        <taxon>Clostridiaceae</taxon>
        <taxon>Clostridium</taxon>
    </lineage>
</organism>
<evidence type="ECO:0000313" key="2">
    <source>
        <dbReference type="EMBL" id="SHE41755.1"/>
    </source>
</evidence>
<gene>
    <name evidence="2" type="ORF">SAMN05443638_102109</name>
</gene>
<dbReference type="InterPro" id="IPR058780">
    <property type="entry name" value="YhfM-like_dom"/>
</dbReference>
<dbReference type="STRING" id="1533.SAMN05443638_102109"/>
<dbReference type="PROSITE" id="PS51257">
    <property type="entry name" value="PROKAR_LIPOPROTEIN"/>
    <property type="match status" value="1"/>
</dbReference>
<dbReference type="RefSeq" id="WP_072892523.1">
    <property type="nucleotide sequence ID" value="NZ_FQVM01000002.1"/>
</dbReference>
<accession>A0A1M4TBH7</accession>
<feature type="domain" description="YhfM-like" evidence="1">
    <location>
        <begin position="44"/>
        <end position="148"/>
    </location>
</feature>
<dbReference type="OrthoDB" id="1931871at2"/>
<dbReference type="Proteomes" id="UP000184035">
    <property type="component" value="Unassembled WGS sequence"/>
</dbReference>
<evidence type="ECO:0000259" key="1">
    <source>
        <dbReference type="Pfam" id="PF26353"/>
    </source>
</evidence>
<dbReference type="Pfam" id="PF26353">
    <property type="entry name" value="YhfM"/>
    <property type="match status" value="1"/>
</dbReference>